<protein>
    <submittedName>
        <fullName evidence="2">Uncharacterized protein</fullName>
    </submittedName>
</protein>
<proteinExistence type="predicted"/>
<reference evidence="2 3" key="1">
    <citation type="journal article" date="2015" name="Genome Announc.">
        <title>Expanding the biotechnology potential of lactobacilli through comparative genomics of 213 strains and associated genera.</title>
        <authorList>
            <person name="Sun Z."/>
            <person name="Harris H.M."/>
            <person name="McCann A."/>
            <person name="Guo C."/>
            <person name="Argimon S."/>
            <person name="Zhang W."/>
            <person name="Yang X."/>
            <person name="Jeffery I.B."/>
            <person name="Cooney J.C."/>
            <person name="Kagawa T.F."/>
            <person name="Liu W."/>
            <person name="Song Y."/>
            <person name="Salvetti E."/>
            <person name="Wrobel A."/>
            <person name="Rasinkangas P."/>
            <person name="Parkhill J."/>
            <person name="Rea M.C."/>
            <person name="O'Sullivan O."/>
            <person name="Ritari J."/>
            <person name="Douillard F.P."/>
            <person name="Paul Ross R."/>
            <person name="Yang R."/>
            <person name="Briner A.E."/>
            <person name="Felis G.E."/>
            <person name="de Vos W.M."/>
            <person name="Barrangou R."/>
            <person name="Klaenhammer T.R."/>
            <person name="Caufield P.W."/>
            <person name="Cui Y."/>
            <person name="Zhang H."/>
            <person name="O'Toole P.W."/>
        </authorList>
    </citation>
    <scope>NUCLEOTIDE SEQUENCE [LARGE SCALE GENOMIC DNA]</scope>
    <source>
        <strain evidence="2 3">JCM 15530</strain>
    </source>
</reference>
<dbReference type="AlphaFoldDB" id="A0A0R1HQ85"/>
<dbReference type="EMBL" id="AZCX01000003">
    <property type="protein sequence ID" value="KRK48591.1"/>
    <property type="molecule type" value="Genomic_DNA"/>
</dbReference>
<evidence type="ECO:0000256" key="1">
    <source>
        <dbReference type="SAM" id="Phobius"/>
    </source>
</evidence>
<keyword evidence="3" id="KW-1185">Reference proteome</keyword>
<evidence type="ECO:0000313" key="3">
    <source>
        <dbReference type="Proteomes" id="UP000050911"/>
    </source>
</evidence>
<dbReference type="PATRIC" id="fig|1302272.5.peg.1722"/>
<dbReference type="Proteomes" id="UP000050911">
    <property type="component" value="Unassembled WGS sequence"/>
</dbReference>
<organism evidence="2 3">
    <name type="scientific">Secundilactobacillus kimchicus JCM 15530</name>
    <dbReference type="NCBI Taxonomy" id="1302272"/>
    <lineage>
        <taxon>Bacteria</taxon>
        <taxon>Bacillati</taxon>
        <taxon>Bacillota</taxon>
        <taxon>Bacilli</taxon>
        <taxon>Lactobacillales</taxon>
        <taxon>Lactobacillaceae</taxon>
        <taxon>Secundilactobacillus</taxon>
    </lineage>
</organism>
<feature type="transmembrane region" description="Helical" evidence="1">
    <location>
        <begin position="49"/>
        <end position="67"/>
    </location>
</feature>
<comment type="caution">
    <text evidence="2">The sequence shown here is derived from an EMBL/GenBank/DDBJ whole genome shotgun (WGS) entry which is preliminary data.</text>
</comment>
<gene>
    <name evidence="2" type="ORF">FC96_GL001704</name>
</gene>
<keyword evidence="1" id="KW-0472">Membrane</keyword>
<evidence type="ECO:0000313" key="2">
    <source>
        <dbReference type="EMBL" id="KRK48591.1"/>
    </source>
</evidence>
<keyword evidence="1" id="KW-1133">Transmembrane helix</keyword>
<name>A0A0R1HQ85_9LACO</name>
<keyword evidence="1" id="KW-0812">Transmembrane</keyword>
<accession>A0A0R1HQ85</accession>
<sequence length="72" mass="7898">MISAFIMSYLQLAFPVSFLVLSGLQIGNTVLWLMTSGLRWCRGKEGDPFSLAATTLSFCVTVCLLVASKFVF</sequence>